<evidence type="ECO:0000313" key="3">
    <source>
        <dbReference type="Proteomes" id="UP000292447"/>
    </source>
</evidence>
<feature type="transmembrane region" description="Helical" evidence="1">
    <location>
        <begin position="362"/>
        <end position="384"/>
    </location>
</feature>
<keyword evidence="1" id="KW-0812">Transmembrane</keyword>
<dbReference type="STRING" id="2163413.A0A4P6XJQ7"/>
<feature type="transmembrane region" description="Helical" evidence="1">
    <location>
        <begin position="217"/>
        <end position="242"/>
    </location>
</feature>
<reference evidence="3" key="1">
    <citation type="submission" date="2019-03" db="EMBL/GenBank/DDBJ databases">
        <title>Snf2 controls pulcherriminic acid biosynthesis and connects pigmentation and antifungal activity of the yeast Metschnikowia pulcherrima.</title>
        <authorList>
            <person name="Gore-Lloyd D."/>
            <person name="Sumann I."/>
            <person name="Brachmann A.O."/>
            <person name="Schneeberger K."/>
            <person name="Ortiz-Merino R.A."/>
            <person name="Moreno-Beltran M."/>
            <person name="Schlaefli M."/>
            <person name="Kirner P."/>
            <person name="Santos Kron A."/>
            <person name="Wolfe K.H."/>
            <person name="Piel J."/>
            <person name="Ahrens C.H."/>
            <person name="Henk D."/>
            <person name="Freimoser F.M."/>
        </authorList>
    </citation>
    <scope>NUCLEOTIDE SEQUENCE [LARGE SCALE GENOMIC DNA]</scope>
    <source>
        <strain evidence="3">APC 1.2</strain>
    </source>
</reference>
<dbReference type="EMBL" id="CP034456">
    <property type="protein sequence ID" value="QBM85764.1"/>
    <property type="molecule type" value="Genomic_DNA"/>
</dbReference>
<dbReference type="Proteomes" id="UP000292447">
    <property type="component" value="Chromosome I"/>
</dbReference>
<feature type="transmembrane region" description="Helical" evidence="1">
    <location>
        <begin position="145"/>
        <end position="165"/>
    </location>
</feature>
<accession>A0A4P6XJQ7</accession>
<name>A0A4P6XJQ7_9ASCO</name>
<dbReference type="Pfam" id="PF11309">
    <property type="entry name" value="DUF3112"/>
    <property type="match status" value="1"/>
</dbReference>
<feature type="transmembrane region" description="Helical" evidence="1">
    <location>
        <begin position="262"/>
        <end position="284"/>
    </location>
</feature>
<protein>
    <submittedName>
        <fullName evidence="2">Uncharacterized protein</fullName>
    </submittedName>
</protein>
<feature type="transmembrane region" description="Helical" evidence="1">
    <location>
        <begin position="399"/>
        <end position="418"/>
    </location>
</feature>
<evidence type="ECO:0000313" key="2">
    <source>
        <dbReference type="EMBL" id="QBM85764.1"/>
    </source>
</evidence>
<evidence type="ECO:0000256" key="1">
    <source>
        <dbReference type="SAM" id="Phobius"/>
    </source>
</evidence>
<proteinExistence type="predicted"/>
<dbReference type="PANTHER" id="PTHR35184:SF1">
    <property type="entry name" value="INTEGRAL MEMBRANE PROTEIN"/>
    <property type="match status" value="1"/>
</dbReference>
<sequence>MIPCNPMQFNSVASLLKCDNFLNDCKIEFKIGTIMDLLQNYTFFAPYNFNGYPALKGLVRLLLPLFNGAAEGTNIKHVVEFSHNLLGPKLPDILTKYVVSTQISLFGDYPVSSDLAPSILFTVLFGVAGLIHLLIFCINFSRGHYFWISFVWAFNCALKLIGFALRAVWSQDVTKVAVGLTSEVFLIIPSIIFVSFDLILAQRLFTWRHPVGGSRTLFWAIMISMYVVVCFLIAITVMASFIPYLHFLSEKAWQSWRKVNMATGVLIILYSLTSMSLIGLSYLFPPTAKDENLYTYQPWWIESFNTFYFVQPGAAKKAEETFMKRNHNHRHAIRVIAATRHHSNMVEGLSNRRGSLSHNYSMGLIIITTVLIFIESMGRCIVLFQNNIQRNTTGAGNRVFMYICWGAFELIINILYIVGRVDLRFYRPDRLPQKVRAIITAEQSFYPSENEEELSSGGLFTSASAKSYANAPESPPYPRDEFYSEKRDFFNDGHEKDDDNISDFHF</sequence>
<dbReference type="AlphaFoldDB" id="A0A4P6XJQ7"/>
<feature type="transmembrane region" description="Helical" evidence="1">
    <location>
        <begin position="115"/>
        <end position="138"/>
    </location>
</feature>
<organism evidence="2 3">
    <name type="scientific">Metschnikowia aff. pulcherrima</name>
    <dbReference type="NCBI Taxonomy" id="2163413"/>
    <lineage>
        <taxon>Eukaryota</taxon>
        <taxon>Fungi</taxon>
        <taxon>Dikarya</taxon>
        <taxon>Ascomycota</taxon>
        <taxon>Saccharomycotina</taxon>
        <taxon>Pichiomycetes</taxon>
        <taxon>Metschnikowiaceae</taxon>
        <taxon>Metschnikowia</taxon>
    </lineage>
</organism>
<keyword evidence="1" id="KW-1133">Transmembrane helix</keyword>
<dbReference type="InterPro" id="IPR021460">
    <property type="entry name" value="DUF3112"/>
</dbReference>
<keyword evidence="3" id="KW-1185">Reference proteome</keyword>
<dbReference type="PANTHER" id="PTHR35184">
    <property type="entry name" value="YALI0C10208P"/>
    <property type="match status" value="1"/>
</dbReference>
<gene>
    <name evidence="2" type="primary">MPUL0A03890</name>
    <name evidence="2" type="ORF">METSCH_A03890</name>
</gene>
<feature type="transmembrane region" description="Helical" evidence="1">
    <location>
        <begin position="185"/>
        <end position="205"/>
    </location>
</feature>
<keyword evidence="1" id="KW-0472">Membrane</keyword>